<evidence type="ECO:0000256" key="3">
    <source>
        <dbReference type="ARBA" id="ARBA00022842"/>
    </source>
</evidence>
<dbReference type="PIRSF" id="PIRSF004983">
    <property type="entry name" value="MenD"/>
    <property type="match status" value="1"/>
</dbReference>
<evidence type="ECO:0000259" key="9">
    <source>
        <dbReference type="Pfam" id="PF02776"/>
    </source>
</evidence>
<dbReference type="HAMAP" id="MF_01659">
    <property type="entry name" value="MenD"/>
    <property type="match status" value="1"/>
</dbReference>
<dbReference type="Pfam" id="PF02775">
    <property type="entry name" value="TPP_enzyme_C"/>
    <property type="match status" value="1"/>
</dbReference>
<comment type="subunit">
    <text evidence="6">Homodimer.</text>
</comment>
<dbReference type="GO" id="GO:0030976">
    <property type="term" value="F:thiamine pyrophosphate binding"/>
    <property type="evidence" value="ECO:0007669"/>
    <property type="project" value="UniProtKB-UniRule"/>
</dbReference>
<evidence type="ECO:0000256" key="2">
    <source>
        <dbReference type="ARBA" id="ARBA00022723"/>
    </source>
</evidence>
<dbReference type="InterPro" id="IPR029061">
    <property type="entry name" value="THDP-binding"/>
</dbReference>
<dbReference type="PANTHER" id="PTHR42916:SF1">
    <property type="entry name" value="PROTEIN PHYLLO, CHLOROPLASTIC"/>
    <property type="match status" value="1"/>
</dbReference>
<comment type="pathway">
    <text evidence="6">Quinol/quinone metabolism; 1,4-dihydroxy-2-naphthoate biosynthesis; 1,4-dihydroxy-2-naphthoate from chorismate: step 2/7.</text>
</comment>
<dbReference type="GO" id="GO:0000287">
    <property type="term" value="F:magnesium ion binding"/>
    <property type="evidence" value="ECO:0007669"/>
    <property type="project" value="UniProtKB-UniRule"/>
</dbReference>
<evidence type="ECO:0000256" key="5">
    <source>
        <dbReference type="ARBA" id="ARBA00023211"/>
    </source>
</evidence>
<dbReference type="EMBL" id="JAVDUI010000001">
    <property type="protein sequence ID" value="MDR6892429.1"/>
    <property type="molecule type" value="Genomic_DNA"/>
</dbReference>
<evidence type="ECO:0000313" key="11">
    <source>
        <dbReference type="Proteomes" id="UP001247307"/>
    </source>
</evidence>
<accession>A0AAE3YHV1</accession>
<dbReference type="AlphaFoldDB" id="A0AAE3YHV1"/>
<keyword evidence="2 6" id="KW-0479">Metal-binding</keyword>
<reference evidence="10" key="1">
    <citation type="submission" date="2023-07" db="EMBL/GenBank/DDBJ databases">
        <title>Sequencing the genomes of 1000 actinobacteria strains.</title>
        <authorList>
            <person name="Klenk H.-P."/>
        </authorList>
    </citation>
    <scope>NUCLEOTIDE SEQUENCE</scope>
    <source>
        <strain evidence="10">DSM 13988</strain>
    </source>
</reference>
<dbReference type="Proteomes" id="UP001247307">
    <property type="component" value="Unassembled WGS sequence"/>
</dbReference>
<comment type="catalytic activity">
    <reaction evidence="6">
        <text>isochorismate + 2-oxoglutarate + H(+) = 5-enolpyruvoyl-6-hydroxy-2-succinyl-cyclohex-3-ene-1-carboxylate + CO2</text>
        <dbReference type="Rhea" id="RHEA:25593"/>
        <dbReference type="ChEBI" id="CHEBI:15378"/>
        <dbReference type="ChEBI" id="CHEBI:16526"/>
        <dbReference type="ChEBI" id="CHEBI:16810"/>
        <dbReference type="ChEBI" id="CHEBI:29780"/>
        <dbReference type="ChEBI" id="CHEBI:58818"/>
        <dbReference type="EC" id="2.2.1.9"/>
    </reaction>
</comment>
<name>A0AAE3YHV1_9MICC</name>
<dbReference type="InterPro" id="IPR012001">
    <property type="entry name" value="Thiamin_PyroP_enz_TPP-bd_dom"/>
</dbReference>
<dbReference type="CDD" id="cd02009">
    <property type="entry name" value="TPP_SHCHC_synthase"/>
    <property type="match status" value="1"/>
</dbReference>
<organism evidence="10 11">
    <name type="scientific">Falsarthrobacter nasiphocae</name>
    <dbReference type="NCBI Taxonomy" id="189863"/>
    <lineage>
        <taxon>Bacteria</taxon>
        <taxon>Bacillati</taxon>
        <taxon>Actinomycetota</taxon>
        <taxon>Actinomycetes</taxon>
        <taxon>Micrococcales</taxon>
        <taxon>Micrococcaceae</taxon>
        <taxon>Falsarthrobacter</taxon>
    </lineage>
</organism>
<dbReference type="EC" id="2.2.1.9" evidence="6"/>
<keyword evidence="11" id="KW-1185">Reference proteome</keyword>
<dbReference type="NCBIfam" id="TIGR00173">
    <property type="entry name" value="menD"/>
    <property type="match status" value="1"/>
</dbReference>
<feature type="region of interest" description="Disordered" evidence="7">
    <location>
        <begin position="221"/>
        <end position="253"/>
    </location>
</feature>
<dbReference type="GO" id="GO:0009234">
    <property type="term" value="P:menaquinone biosynthetic process"/>
    <property type="evidence" value="ECO:0007669"/>
    <property type="project" value="UniProtKB-UniRule"/>
</dbReference>
<dbReference type="GO" id="GO:0030145">
    <property type="term" value="F:manganese ion binding"/>
    <property type="evidence" value="ECO:0007669"/>
    <property type="project" value="UniProtKB-UniRule"/>
</dbReference>
<sequence>MAALNALDTARTLLLDLIDGGVRDAVLAAGSRSAPFAYALAELEARGLIRVHVRADERVAGFTALGLSLATHRPVPVMTTSGTAVGELLPAVMEAAHAGVRLLVLSADRPEELRGTGANQTTRQAGLYPLHARASIELEAEPEDAHVVAEAVRAALAAAAGTATDPAGPVQLNVSFRDPLAPAPGWAADGSDLSPALAERLRRTAEAHPDGVLDAVVVEDTSSDQGGPEAGRRAQAQVPARAAGEGQNAGETATDVAGPELAVSAEPRNTAVLAGHGAGEQAAFFAARLGLPLLAEPSSNARFGPSAIQAPRLVLGEFAERVERVVVFGRPTLSRPLARLMARTDVERLLYAPQPPAWFEQRRRTDRLVTDLAELERAAGPAPEGWLAAWQEAGADAEAAIHGLLASEEEHVSGLHVADAVWEASDGNLVLGASNPIRDVDLVASPGWHPIDVYANRGLAGIDGTVSTALGIALGSGIPSRVLVGDVTFLHDAGALQSAPGEARPDLQIVVLNDGGGRIFGLLDHGAVGRDNAAAGSVVERFFATPHTVDIAALCRAYGVEHREVRHAEELFEALDGQPRGVSVVEVRVDAERAADMNGAVLEALA</sequence>
<evidence type="ECO:0000259" key="8">
    <source>
        <dbReference type="Pfam" id="PF02775"/>
    </source>
</evidence>
<gene>
    <name evidence="6" type="primary">menD</name>
    <name evidence="10" type="ORF">J2S35_001369</name>
</gene>
<feature type="compositionally biased region" description="Low complexity" evidence="7">
    <location>
        <begin position="233"/>
        <end position="244"/>
    </location>
</feature>
<dbReference type="SUPFAM" id="SSF52518">
    <property type="entry name" value="Thiamin diphosphate-binding fold (THDP-binding)"/>
    <property type="match status" value="2"/>
</dbReference>
<protein>
    <recommendedName>
        <fullName evidence="6">2-succinyl-5-enolpyruvyl-6-hydroxy-3-cyclohexene-1-carboxylate synthase</fullName>
        <shortName evidence="6">SEPHCHC synthase</shortName>
        <ecNumber evidence="6">2.2.1.9</ecNumber>
    </recommendedName>
    <alternativeName>
        <fullName evidence="6">Menaquinone biosynthesis protein MenD</fullName>
    </alternativeName>
</protein>
<comment type="similarity">
    <text evidence="6">Belongs to the TPP enzyme family. MenD subfamily.</text>
</comment>
<comment type="cofactor">
    <cofactor evidence="6">
        <name>thiamine diphosphate</name>
        <dbReference type="ChEBI" id="CHEBI:58937"/>
    </cofactor>
    <text evidence="6">Binds 1 thiamine pyrophosphate per subunit.</text>
</comment>
<comment type="pathway">
    <text evidence="6">Quinol/quinone metabolism; menaquinone biosynthesis.</text>
</comment>
<comment type="cofactor">
    <cofactor evidence="6">
        <name>Mg(2+)</name>
        <dbReference type="ChEBI" id="CHEBI:18420"/>
    </cofactor>
    <cofactor evidence="6">
        <name>Mn(2+)</name>
        <dbReference type="ChEBI" id="CHEBI:29035"/>
    </cofactor>
</comment>
<dbReference type="GO" id="GO:0070204">
    <property type="term" value="F:2-succinyl-5-enolpyruvyl-6-hydroxy-3-cyclohexene-1-carboxylic-acid synthase activity"/>
    <property type="evidence" value="ECO:0007669"/>
    <property type="project" value="UniProtKB-UniRule"/>
</dbReference>
<feature type="domain" description="Thiamine pyrophosphate enzyme N-terminal TPP-binding" evidence="9">
    <location>
        <begin position="12"/>
        <end position="122"/>
    </location>
</feature>
<evidence type="ECO:0000313" key="10">
    <source>
        <dbReference type="EMBL" id="MDR6892429.1"/>
    </source>
</evidence>
<evidence type="ECO:0000256" key="4">
    <source>
        <dbReference type="ARBA" id="ARBA00023052"/>
    </source>
</evidence>
<dbReference type="InterPro" id="IPR004433">
    <property type="entry name" value="MenaQ_synth_MenD"/>
</dbReference>
<keyword evidence="4 6" id="KW-0786">Thiamine pyrophosphate</keyword>
<keyword evidence="1 6" id="KW-0808">Transferase</keyword>
<keyword evidence="3 6" id="KW-0460">Magnesium</keyword>
<keyword evidence="5 6" id="KW-0464">Manganese</keyword>
<comment type="function">
    <text evidence="6">Catalyzes the thiamine diphosphate-dependent decarboxylation of 2-oxoglutarate and the subsequent addition of the resulting succinic semialdehyde-thiamine pyrophosphate anion to isochorismate to yield 2-succinyl-5-enolpyruvyl-6-hydroxy-3-cyclohexene-1-carboxylate (SEPHCHC).</text>
</comment>
<evidence type="ECO:0000256" key="6">
    <source>
        <dbReference type="HAMAP-Rule" id="MF_01659"/>
    </source>
</evidence>
<dbReference type="InterPro" id="IPR011766">
    <property type="entry name" value="TPP_enzyme_TPP-bd"/>
</dbReference>
<dbReference type="Gene3D" id="3.40.50.970">
    <property type="match status" value="2"/>
</dbReference>
<dbReference type="RefSeq" id="WP_309851419.1">
    <property type="nucleotide sequence ID" value="NZ_BAAAIU010000003.1"/>
</dbReference>
<dbReference type="PANTHER" id="PTHR42916">
    <property type="entry name" value="2-SUCCINYL-5-ENOLPYRUVYL-6-HYDROXY-3-CYCLOHEXENE-1-CARBOXYLATE SYNTHASE"/>
    <property type="match status" value="1"/>
</dbReference>
<feature type="domain" description="Thiamine pyrophosphate enzyme TPP-binding" evidence="8">
    <location>
        <begin position="456"/>
        <end position="577"/>
    </location>
</feature>
<dbReference type="Gene3D" id="3.40.50.1220">
    <property type="entry name" value="TPP-binding domain"/>
    <property type="match status" value="1"/>
</dbReference>
<comment type="caution">
    <text evidence="10">The sequence shown here is derived from an EMBL/GenBank/DDBJ whole genome shotgun (WGS) entry which is preliminary data.</text>
</comment>
<dbReference type="CDD" id="cd07037">
    <property type="entry name" value="TPP_PYR_MenD"/>
    <property type="match status" value="1"/>
</dbReference>
<evidence type="ECO:0000256" key="1">
    <source>
        <dbReference type="ARBA" id="ARBA00022679"/>
    </source>
</evidence>
<proteinExistence type="inferred from homology"/>
<dbReference type="Pfam" id="PF02776">
    <property type="entry name" value="TPP_enzyme_N"/>
    <property type="match status" value="1"/>
</dbReference>
<keyword evidence="6" id="KW-0474">Menaquinone biosynthesis</keyword>
<evidence type="ECO:0000256" key="7">
    <source>
        <dbReference type="SAM" id="MobiDB-lite"/>
    </source>
</evidence>